<reference evidence="1" key="1">
    <citation type="submission" date="2018-05" db="EMBL/GenBank/DDBJ databases">
        <title>Draft genome of Mucuna pruriens seed.</title>
        <authorList>
            <person name="Nnadi N.E."/>
            <person name="Vos R."/>
            <person name="Hasami M.H."/>
            <person name="Devisetty U.K."/>
            <person name="Aguiy J.C."/>
        </authorList>
    </citation>
    <scope>NUCLEOTIDE SEQUENCE [LARGE SCALE GENOMIC DNA]</scope>
    <source>
        <strain evidence="1">JCA_2017</strain>
    </source>
</reference>
<dbReference type="AlphaFoldDB" id="A0A371GLC5"/>
<evidence type="ECO:0000313" key="1">
    <source>
        <dbReference type="EMBL" id="RDX91347.1"/>
    </source>
</evidence>
<dbReference type="Proteomes" id="UP000257109">
    <property type="component" value="Unassembled WGS sequence"/>
</dbReference>
<proteinExistence type="predicted"/>
<comment type="caution">
    <text evidence="1">The sequence shown here is derived from an EMBL/GenBank/DDBJ whole genome shotgun (WGS) entry which is preliminary data.</text>
</comment>
<evidence type="ECO:0000313" key="2">
    <source>
        <dbReference type="Proteomes" id="UP000257109"/>
    </source>
</evidence>
<dbReference type="EMBL" id="QJKJ01005148">
    <property type="protein sequence ID" value="RDX91347.1"/>
    <property type="molecule type" value="Genomic_DNA"/>
</dbReference>
<accession>A0A371GLC5</accession>
<name>A0A371GLC5_MUCPR</name>
<keyword evidence="2" id="KW-1185">Reference proteome</keyword>
<gene>
    <name evidence="1" type="ORF">CR513_26688</name>
</gene>
<feature type="non-terminal residue" evidence="1">
    <location>
        <position position="1"/>
    </location>
</feature>
<sequence>MSSVVLKPNLCCFSLVFEPVCLNLNGTGLMAGGIAKREDGKVETNSTSKAGLREEDYISLIVSTLARYDILTRLSPMPKTRHLEYEVCMTRHLQTSEHTALVKEKHYGFGK</sequence>
<organism evidence="1 2">
    <name type="scientific">Mucuna pruriens</name>
    <name type="common">Velvet bean</name>
    <name type="synonym">Dolichos pruriens</name>
    <dbReference type="NCBI Taxonomy" id="157652"/>
    <lineage>
        <taxon>Eukaryota</taxon>
        <taxon>Viridiplantae</taxon>
        <taxon>Streptophyta</taxon>
        <taxon>Embryophyta</taxon>
        <taxon>Tracheophyta</taxon>
        <taxon>Spermatophyta</taxon>
        <taxon>Magnoliopsida</taxon>
        <taxon>eudicotyledons</taxon>
        <taxon>Gunneridae</taxon>
        <taxon>Pentapetalae</taxon>
        <taxon>rosids</taxon>
        <taxon>fabids</taxon>
        <taxon>Fabales</taxon>
        <taxon>Fabaceae</taxon>
        <taxon>Papilionoideae</taxon>
        <taxon>50 kb inversion clade</taxon>
        <taxon>NPAAA clade</taxon>
        <taxon>indigoferoid/millettioid clade</taxon>
        <taxon>Phaseoleae</taxon>
        <taxon>Mucuna</taxon>
    </lineage>
</organism>
<protein>
    <submittedName>
        <fullName evidence="1">Uncharacterized protein</fullName>
    </submittedName>
</protein>